<feature type="domain" description="DUF1410" evidence="2">
    <location>
        <begin position="163"/>
        <end position="217"/>
    </location>
</feature>
<reference evidence="3 4" key="1">
    <citation type="submission" date="2019-07" db="EMBL/GenBank/DDBJ databases">
        <title>Comparative genomics of three clinical Ureaplasma species: analysis of their core genomes and virulence factors.</title>
        <authorList>
            <person name="Yang T."/>
            <person name="Zhang Y."/>
            <person name="Li X."/>
            <person name="Kong Y."/>
            <person name="Yu H."/>
            <person name="Ruan Z."/>
            <person name="Xie X."/>
            <person name="Zhang J."/>
        </authorList>
    </citation>
    <scope>NUCLEOTIDE SEQUENCE [LARGE SCALE GENOMIC DNA]</scope>
    <source>
        <strain evidence="3 4">132</strain>
    </source>
</reference>
<keyword evidence="1" id="KW-0472">Membrane</keyword>
<accession>A0AAP9ACR2</accession>
<protein>
    <submittedName>
        <fullName evidence="3">DUF1410 domain-containing protein</fullName>
    </submittedName>
</protein>
<dbReference type="InterPro" id="IPR009849">
    <property type="entry name" value="DUF1410"/>
</dbReference>
<feature type="domain" description="DUF1410" evidence="2">
    <location>
        <begin position="566"/>
        <end position="630"/>
    </location>
</feature>
<dbReference type="Proteomes" id="UP000318231">
    <property type="component" value="Chromosome"/>
</dbReference>
<keyword evidence="1" id="KW-0812">Transmembrane</keyword>
<evidence type="ECO:0000313" key="3">
    <source>
        <dbReference type="EMBL" id="QDI65107.1"/>
    </source>
</evidence>
<proteinExistence type="predicted"/>
<feature type="domain" description="DUF1410" evidence="2">
    <location>
        <begin position="259"/>
        <end position="310"/>
    </location>
</feature>
<feature type="domain" description="DUF1410" evidence="2">
    <location>
        <begin position="66"/>
        <end position="116"/>
    </location>
</feature>
<sequence length="1152" mass="133536">MDSKFNSKKRRNKMIISLVVANIVWFGVITAIVLSLKNKKQLSIDNNHFNFDENGGLIIKGKLPNIYNKKPIYGIFIDENNQEHKIKAIVNDKGEYEFNTKELDSNHTYKLKHIVDGQDLNKTLVKNEELNIDQKVTFSKPTKAQVKFVNNKKVYEVQLVASLKNTLVELTLKDLNNRLHKIRAKTNQAGIVVFDVSTLNENNAYEVISIKNMNKVNIANVLDIPYYKKTINNLNTNILNAPYQYTKDGDINLVAKVLPHYANQNVFGIFKDQNNQEHQILAKVKNDGTIEFDTKNLRKINQYTLDRIVSVLDKQVELAYNFDLTNKQKQSINKPAGIPSINKDKHQLISHLNSDLVKQKLIATFVDNNNQEHKIEAVVSSQNQVDFDTSSLPKGYIYTLNKVVNIKSNKVLNVNDFELSQISIDKRFSEEDHRISRPNWEYDNDGNLEIHIKLAEDLNKDLKQKAQKNGSVKTIVVDQDGNEHEIDTSVNQDGKVVIKTKNLPSGNSIKSKTYTIKKVILKQDGQANKDLIDEKQLSGDNHTSFKKPTIIAKVKDNNDYEISFSNPNLVNKKVKLTFRVDNKDNNLKIIEAIVGLNGKANFITSDDLDFAPNHKYTLTKITIDDKKIANIDKIPLQDRVINKQRNVILNELQVANDSITWDANTNKADQLITAKILNVNSDYNNRNAKLIYEYNYRGTMVEVESSIFKLEENKTIYENIVLSTNVPNRKYIFKKIVIQNPSDPLVYTNLDMKNSLANTFVVQPGKTWIDWVPPTDEQITNYYLKNFNIKIKSEDKAFENNKRVHILFKTLRGDNIEYECTAKLTNISANGDEAIIENVHSNKDFFGDYEIYIAKIELLDDLAYANKTNKIIYSCDSKKESQYKFKTKPYIYQLVPTQKIDPWYDSVNNKGHFRYYISHTYSGGGYWTPLRNLNSKFKVVFRDRNEPNESDKVLVASNLSLIKDNSEENLYYIEGVFDKNVERKHHYYIKAIYISHPTSDNLFDEDNNSKVDLGNNYNSSFSSYEIKSKSSYFGDGSGSGNEIINESENKKTYDLNLEMDYRYHNKYLRAVYEYYDATTNKYEYLYSTPIKLDFFDKYEYKIDFEKTKNTEVWKKPRVFNFKKLEYSDDSNNNWKTFECQMDANRLEKIRFK</sequence>
<feature type="domain" description="DUF1410" evidence="2">
    <location>
        <begin position="353"/>
        <end position="413"/>
    </location>
</feature>
<evidence type="ECO:0000256" key="1">
    <source>
        <dbReference type="SAM" id="Phobius"/>
    </source>
</evidence>
<dbReference type="RefSeq" id="WP_141926409.1">
    <property type="nucleotide sequence ID" value="NZ_CP041200.1"/>
</dbReference>
<evidence type="ECO:0000313" key="4">
    <source>
        <dbReference type="Proteomes" id="UP000318231"/>
    </source>
</evidence>
<dbReference type="Pfam" id="PF07198">
    <property type="entry name" value="DUF1410"/>
    <property type="match status" value="6"/>
</dbReference>
<dbReference type="EMBL" id="CP041200">
    <property type="protein sequence ID" value="QDI65107.1"/>
    <property type="molecule type" value="Genomic_DNA"/>
</dbReference>
<gene>
    <name evidence="3" type="ORF">FJM05_02920</name>
</gene>
<name>A0AAP9ACR2_UREUR</name>
<feature type="transmembrane region" description="Helical" evidence="1">
    <location>
        <begin position="14"/>
        <end position="36"/>
    </location>
</feature>
<feature type="domain" description="DUF1410" evidence="2">
    <location>
        <begin position="468"/>
        <end position="524"/>
    </location>
</feature>
<organism evidence="3 4">
    <name type="scientific">Ureaplasma urealyticum</name>
    <name type="common">Ureaplasma urealyticum biotype 2</name>
    <dbReference type="NCBI Taxonomy" id="2130"/>
    <lineage>
        <taxon>Bacteria</taxon>
        <taxon>Bacillati</taxon>
        <taxon>Mycoplasmatota</taxon>
        <taxon>Mycoplasmoidales</taxon>
        <taxon>Mycoplasmoidaceae</taxon>
        <taxon>Ureaplasma</taxon>
    </lineage>
</organism>
<dbReference type="AlphaFoldDB" id="A0AAP9ACR2"/>
<keyword evidence="1" id="KW-1133">Transmembrane helix</keyword>
<evidence type="ECO:0000259" key="2">
    <source>
        <dbReference type="Pfam" id="PF07198"/>
    </source>
</evidence>